<feature type="transmembrane region" description="Helical" evidence="2">
    <location>
        <begin position="73"/>
        <end position="90"/>
    </location>
</feature>
<dbReference type="Proteomes" id="UP001183585">
    <property type="component" value="Unassembled WGS sequence"/>
</dbReference>
<feature type="transmembrane region" description="Helical" evidence="2">
    <location>
        <begin position="102"/>
        <end position="122"/>
    </location>
</feature>
<accession>A0ABU2CS11</accession>
<protein>
    <submittedName>
        <fullName evidence="4">Membrane protein YcfT</fullName>
    </submittedName>
</protein>
<dbReference type="InterPro" id="IPR002656">
    <property type="entry name" value="Acyl_transf_3_dom"/>
</dbReference>
<reference evidence="4 5" key="1">
    <citation type="submission" date="2023-07" db="EMBL/GenBank/DDBJ databases">
        <title>Sequencing the genomes of 1000 actinobacteria strains.</title>
        <authorList>
            <person name="Klenk H.-P."/>
        </authorList>
    </citation>
    <scope>NUCLEOTIDE SEQUENCE [LARGE SCALE GENOMIC DNA]</scope>
    <source>
        <strain evidence="4 5">DSM 45554</strain>
    </source>
</reference>
<dbReference type="InterPro" id="IPR052734">
    <property type="entry name" value="Nod_factor_acetyltransferase"/>
</dbReference>
<evidence type="ECO:0000313" key="4">
    <source>
        <dbReference type="EMBL" id="MDR7383957.1"/>
    </source>
</evidence>
<sequence length="382" mass="41547">MFTPSGSPRHAGAPKPGRDAAVGPRTPGRLAWPDAARGLAIGLVVLYHATNWTWSTGYEVSVLREVNETLRSLRMPLFFAVAGMFAGKWMTVPWSRLARGKLLFFAWVFVLWEPISLVVRLLTGYYQVADADWGTLGHDLAWSLLVPRSELWFVWTLAAFFVIARALRRIPAPVQLVLAACVSGWALAGWEPESIAWRGTAQFVLFFLGGLHLRPLLERFARRVTWLWAVGAVVVWLGIQMAVRELGLAGVPGLYLLANIAGVPAGVAVSVLASRVPGVGYLPRSLGLQWLGARTLPVFVTHTSVVLGLLCLLYRNAVWIPAPQSQWLPVILWVAAITVGLGLGALAPRIGARWLFAPPRGLSGSTDGVRHPGNAASKPGER</sequence>
<feature type="domain" description="Acyltransferase 3" evidence="3">
    <location>
        <begin position="31"/>
        <end position="344"/>
    </location>
</feature>
<keyword evidence="2" id="KW-1133">Transmembrane helix</keyword>
<comment type="caution">
    <text evidence="4">The sequence shown here is derived from an EMBL/GenBank/DDBJ whole genome shotgun (WGS) entry which is preliminary data.</text>
</comment>
<feature type="transmembrane region" description="Helical" evidence="2">
    <location>
        <begin position="295"/>
        <end position="315"/>
    </location>
</feature>
<dbReference type="EMBL" id="JAVDYE010000001">
    <property type="protein sequence ID" value="MDR7383957.1"/>
    <property type="molecule type" value="Genomic_DNA"/>
</dbReference>
<name>A0ABU2CS11_9MICO</name>
<feature type="transmembrane region" description="Helical" evidence="2">
    <location>
        <begin position="195"/>
        <end position="213"/>
    </location>
</feature>
<dbReference type="Pfam" id="PF01757">
    <property type="entry name" value="Acyl_transf_3"/>
    <property type="match status" value="1"/>
</dbReference>
<keyword evidence="2" id="KW-0472">Membrane</keyword>
<dbReference type="PANTHER" id="PTHR37312:SF1">
    <property type="entry name" value="MEMBRANE-BOUND ACYLTRANSFERASE YKRP-RELATED"/>
    <property type="match status" value="1"/>
</dbReference>
<feature type="region of interest" description="Disordered" evidence="1">
    <location>
        <begin position="1"/>
        <end position="24"/>
    </location>
</feature>
<evidence type="ECO:0000313" key="5">
    <source>
        <dbReference type="Proteomes" id="UP001183585"/>
    </source>
</evidence>
<feature type="transmembrane region" description="Helical" evidence="2">
    <location>
        <begin position="170"/>
        <end position="189"/>
    </location>
</feature>
<dbReference type="RefSeq" id="WP_274996998.1">
    <property type="nucleotide sequence ID" value="NZ_JAJQQP010000014.1"/>
</dbReference>
<keyword evidence="5" id="KW-1185">Reference proteome</keyword>
<evidence type="ECO:0000259" key="3">
    <source>
        <dbReference type="Pfam" id="PF01757"/>
    </source>
</evidence>
<feature type="transmembrane region" description="Helical" evidence="2">
    <location>
        <begin position="225"/>
        <end position="243"/>
    </location>
</feature>
<gene>
    <name evidence="4" type="ORF">J2S48_003472</name>
</gene>
<proteinExistence type="predicted"/>
<organism evidence="4 5">
    <name type="scientific">Promicromonospora iranensis</name>
    <dbReference type="NCBI Taxonomy" id="1105144"/>
    <lineage>
        <taxon>Bacteria</taxon>
        <taxon>Bacillati</taxon>
        <taxon>Actinomycetota</taxon>
        <taxon>Actinomycetes</taxon>
        <taxon>Micrococcales</taxon>
        <taxon>Promicromonosporaceae</taxon>
        <taxon>Promicromonospora</taxon>
    </lineage>
</organism>
<evidence type="ECO:0000256" key="1">
    <source>
        <dbReference type="SAM" id="MobiDB-lite"/>
    </source>
</evidence>
<keyword evidence="2" id="KW-0812">Transmembrane</keyword>
<feature type="transmembrane region" description="Helical" evidence="2">
    <location>
        <begin position="255"/>
        <end position="274"/>
    </location>
</feature>
<feature type="transmembrane region" description="Helical" evidence="2">
    <location>
        <begin position="327"/>
        <end position="347"/>
    </location>
</feature>
<feature type="transmembrane region" description="Helical" evidence="2">
    <location>
        <begin position="142"/>
        <end position="163"/>
    </location>
</feature>
<dbReference type="PANTHER" id="PTHR37312">
    <property type="entry name" value="MEMBRANE-BOUND ACYLTRANSFERASE YKRP-RELATED"/>
    <property type="match status" value="1"/>
</dbReference>
<evidence type="ECO:0000256" key="2">
    <source>
        <dbReference type="SAM" id="Phobius"/>
    </source>
</evidence>